<reference evidence="3" key="1">
    <citation type="journal article" date="2020" name="Stud. Mycol.">
        <title>101 Dothideomycetes genomes: a test case for predicting lifestyles and emergence of pathogens.</title>
        <authorList>
            <person name="Haridas S."/>
            <person name="Albert R."/>
            <person name="Binder M."/>
            <person name="Bloem J."/>
            <person name="Labutti K."/>
            <person name="Salamov A."/>
            <person name="Andreopoulos B."/>
            <person name="Baker S."/>
            <person name="Barry K."/>
            <person name="Bills G."/>
            <person name="Bluhm B."/>
            <person name="Cannon C."/>
            <person name="Castanera R."/>
            <person name="Culley D."/>
            <person name="Daum C."/>
            <person name="Ezra D."/>
            <person name="Gonzalez J."/>
            <person name="Henrissat B."/>
            <person name="Kuo A."/>
            <person name="Liang C."/>
            <person name="Lipzen A."/>
            <person name="Lutzoni F."/>
            <person name="Magnuson J."/>
            <person name="Mondo S."/>
            <person name="Nolan M."/>
            <person name="Ohm R."/>
            <person name="Pangilinan J."/>
            <person name="Park H.-J."/>
            <person name="Ramirez L."/>
            <person name="Alfaro M."/>
            <person name="Sun H."/>
            <person name="Tritt A."/>
            <person name="Yoshinaga Y."/>
            <person name="Zwiers L.-H."/>
            <person name="Turgeon B."/>
            <person name="Goodwin S."/>
            <person name="Spatafora J."/>
            <person name="Crous P."/>
            <person name="Grigoriev I."/>
        </authorList>
    </citation>
    <scope>NUCLEOTIDE SEQUENCE</scope>
    <source>
        <strain evidence="3">HMLAC05119</strain>
    </source>
</reference>
<protein>
    <submittedName>
        <fullName evidence="3">Uncharacterized protein</fullName>
    </submittedName>
</protein>
<evidence type="ECO:0000256" key="1">
    <source>
        <dbReference type="SAM" id="MobiDB-lite"/>
    </source>
</evidence>
<feature type="transmembrane region" description="Helical" evidence="2">
    <location>
        <begin position="123"/>
        <end position="141"/>
    </location>
</feature>
<evidence type="ECO:0000313" key="4">
    <source>
        <dbReference type="Proteomes" id="UP000800096"/>
    </source>
</evidence>
<feature type="transmembrane region" description="Helical" evidence="2">
    <location>
        <begin position="60"/>
        <end position="77"/>
    </location>
</feature>
<feature type="region of interest" description="Disordered" evidence="1">
    <location>
        <begin position="408"/>
        <end position="439"/>
    </location>
</feature>
<keyword evidence="2" id="KW-1133">Transmembrane helix</keyword>
<keyword evidence="2" id="KW-0812">Transmembrane</keyword>
<dbReference type="Proteomes" id="UP000800096">
    <property type="component" value="Unassembled WGS sequence"/>
</dbReference>
<sequence>MPLSALFIIFATVVGSIISTLFSPAAGILSGLALILPHVLYTLQQVVSNWYYHWRLDISWYLWAPFSAVMWCGNMVYDLYDYVWDQADDALYYLTTTLPSSFHDTFGNPLGDLTRKDLDNVSAFFMILLGVVVMWYIAIALEQADATPAPTPATPNEEEIHIPHVPILQHHQSPLPAPKRNGPFTFENFGSDPDFFRKAGTHYRPCYNPSRARLFFESPSSISPSSFSAEATPPIPTPIKEPVQLQGHQTTLPPQQVVEIVLPPAPILQHPPHAVILQPSLPALPVMVLPTFLDICQELSAKSGELIAALHEFIRVANEFGDLTGTVAILFDFFEVAFAGLKSHRAALSDHEASLFNWQTPINDFWVKVHPCGHPLMQHYGEEMVTFLRAVYIFGHYLNLNLEDLPATPPAPPTPPPTQLPAAPAAPPPSPPSLLPPPLLPAPLLPAPLLPPPPPPPPLFPAPLFPAPLLPPPPPPPPSPQPLLPLPLLPPPPPPPSHLPPGQPSTFTSTGNGKGPATNAAGGFSFLASTSSAPQPASTPSSSLFPAPLAARKPTGSSQAGRRRPGNAAKPKPIPPKRWPLANLDFSSDAFWAGKGFTELCLLSRASFKWAPAEDVATAKAICTYSAADDLDLVAKWKNKVEQQRQKAVDWSDANDVRMALDHMAPALKRTTFVFLQQATIQATARC</sequence>
<feature type="transmembrane region" description="Helical" evidence="2">
    <location>
        <begin position="7"/>
        <end position="40"/>
    </location>
</feature>
<dbReference type="EMBL" id="ML979135">
    <property type="protein sequence ID" value="KAF1915951.1"/>
    <property type="molecule type" value="Genomic_DNA"/>
</dbReference>
<organism evidence="3 4">
    <name type="scientific">Ampelomyces quisqualis</name>
    <name type="common">Powdery mildew agent</name>
    <dbReference type="NCBI Taxonomy" id="50730"/>
    <lineage>
        <taxon>Eukaryota</taxon>
        <taxon>Fungi</taxon>
        <taxon>Dikarya</taxon>
        <taxon>Ascomycota</taxon>
        <taxon>Pezizomycotina</taxon>
        <taxon>Dothideomycetes</taxon>
        <taxon>Pleosporomycetidae</taxon>
        <taxon>Pleosporales</taxon>
        <taxon>Pleosporineae</taxon>
        <taxon>Phaeosphaeriaceae</taxon>
        <taxon>Ampelomyces</taxon>
    </lineage>
</organism>
<dbReference type="PRINTS" id="PR01217">
    <property type="entry name" value="PRICHEXTENSN"/>
</dbReference>
<evidence type="ECO:0000313" key="3">
    <source>
        <dbReference type="EMBL" id="KAF1915951.1"/>
    </source>
</evidence>
<feature type="compositionally biased region" description="Low complexity" evidence="1">
    <location>
        <begin position="528"/>
        <end position="543"/>
    </location>
</feature>
<feature type="region of interest" description="Disordered" evidence="1">
    <location>
        <begin position="472"/>
        <end position="579"/>
    </location>
</feature>
<keyword evidence="2" id="KW-0472">Membrane</keyword>
<evidence type="ECO:0000256" key="2">
    <source>
        <dbReference type="SAM" id="Phobius"/>
    </source>
</evidence>
<proteinExistence type="predicted"/>
<keyword evidence="4" id="KW-1185">Reference proteome</keyword>
<gene>
    <name evidence="3" type="ORF">BDU57DRAFT_573438</name>
</gene>
<accession>A0A6A5QJQ6</accession>
<dbReference type="AlphaFoldDB" id="A0A6A5QJQ6"/>
<feature type="compositionally biased region" description="Pro residues" evidence="1">
    <location>
        <begin position="472"/>
        <end position="503"/>
    </location>
</feature>
<name>A0A6A5QJQ6_AMPQU</name>